<evidence type="ECO:0008006" key="4">
    <source>
        <dbReference type="Google" id="ProtNLM"/>
    </source>
</evidence>
<keyword evidence="3" id="KW-1185">Reference proteome</keyword>
<proteinExistence type="predicted"/>
<accession>A0A967E567</accession>
<evidence type="ECO:0000313" key="2">
    <source>
        <dbReference type="EMBL" id="NHF58245.1"/>
    </source>
</evidence>
<keyword evidence="1" id="KW-0732">Signal</keyword>
<evidence type="ECO:0000256" key="1">
    <source>
        <dbReference type="SAM" id="SignalP"/>
    </source>
</evidence>
<sequence length="328" mass="34939">MMKTYYKIFTVFALASLMFTACDDGDAVVDTVTAETERGAILRTVNLISNELPIGKDDANFSVEVEVQDVESGDLVNSVEVYLGFRDNTVEDGGTDLDKDEILITTLDVASFSVGEFGFPRTTYTITLPEMLSALSLDGGDLDGGDQFSIRFELVLDDGRRFSFANNSGTLTGSFFSSPFLYTPTVICEVPADKFVGTYLLTTDASTPSPAGGGATWTDGGVEVELTVGETSSQRIFEAVYLADLGIGNGPRPFTMDLVCGEVIIPAGQASGLQCSAGITFGPPSDDQENGTYDISAQDDSVITFWFTEDEAADCGTAANVLGRLVKQ</sequence>
<dbReference type="RefSeq" id="WP_152572743.1">
    <property type="nucleotide sequence ID" value="NZ_VIKU02000001.1"/>
</dbReference>
<protein>
    <recommendedName>
        <fullName evidence="4">DUF4382 domain-containing protein</fullName>
    </recommendedName>
</protein>
<dbReference type="Proteomes" id="UP000707206">
    <property type="component" value="Unassembled WGS sequence"/>
</dbReference>
<reference evidence="2" key="1">
    <citation type="submission" date="2019-07" db="EMBL/GenBank/DDBJ databases">
        <authorList>
            <person name="De-Chao Zhang Q."/>
        </authorList>
    </citation>
    <scope>NUCLEOTIDE SEQUENCE</scope>
    <source>
        <strain evidence="2">TP-CH-4</strain>
    </source>
</reference>
<name>A0A967E567_9FLAO</name>
<feature type="chain" id="PRO_5037214979" description="DUF4382 domain-containing protein" evidence="1">
    <location>
        <begin position="22"/>
        <end position="328"/>
    </location>
</feature>
<gene>
    <name evidence="2" type="ORF">FK220_002750</name>
</gene>
<feature type="signal peptide" evidence="1">
    <location>
        <begin position="1"/>
        <end position="21"/>
    </location>
</feature>
<dbReference type="EMBL" id="VIKU02000001">
    <property type="protein sequence ID" value="NHF58245.1"/>
    <property type="molecule type" value="Genomic_DNA"/>
</dbReference>
<organism evidence="2 3">
    <name type="scientific">Pelagihabitans pacificus</name>
    <dbReference type="NCBI Taxonomy" id="2696054"/>
    <lineage>
        <taxon>Bacteria</taxon>
        <taxon>Pseudomonadati</taxon>
        <taxon>Bacteroidota</taxon>
        <taxon>Flavobacteriia</taxon>
        <taxon>Flavobacteriales</taxon>
        <taxon>Flavobacteriaceae</taxon>
        <taxon>Pelagihabitans</taxon>
    </lineage>
</organism>
<evidence type="ECO:0000313" key="3">
    <source>
        <dbReference type="Proteomes" id="UP000707206"/>
    </source>
</evidence>
<dbReference type="PROSITE" id="PS51257">
    <property type="entry name" value="PROKAR_LIPOPROTEIN"/>
    <property type="match status" value="1"/>
</dbReference>
<comment type="caution">
    <text evidence="2">The sequence shown here is derived from an EMBL/GenBank/DDBJ whole genome shotgun (WGS) entry which is preliminary data.</text>
</comment>
<reference evidence="2" key="2">
    <citation type="submission" date="2020-03" db="EMBL/GenBank/DDBJ databases">
        <title>Flavobacteriaceae bacterium strain TP-CH-4, a member of the family Flavobacteriaceae isolated from a deep-sea seamount.</title>
        <authorList>
            <person name="Zhang D.-C."/>
        </authorList>
    </citation>
    <scope>NUCLEOTIDE SEQUENCE</scope>
    <source>
        <strain evidence="2">TP-CH-4</strain>
    </source>
</reference>
<dbReference type="AlphaFoldDB" id="A0A967E567"/>